<dbReference type="EMBL" id="BPLR01001146">
    <property type="protein sequence ID" value="GIZ00385.1"/>
    <property type="molecule type" value="Genomic_DNA"/>
</dbReference>
<dbReference type="Proteomes" id="UP001054945">
    <property type="component" value="Unassembled WGS sequence"/>
</dbReference>
<evidence type="ECO:0000313" key="1">
    <source>
        <dbReference type="EMBL" id="GIZ00385.1"/>
    </source>
</evidence>
<gene>
    <name evidence="1" type="ORF">CEXT_595951</name>
</gene>
<keyword evidence="2" id="KW-1185">Reference proteome</keyword>
<reference evidence="1 2" key="1">
    <citation type="submission" date="2021-06" db="EMBL/GenBank/DDBJ databases">
        <title>Caerostris extrusa draft genome.</title>
        <authorList>
            <person name="Kono N."/>
            <person name="Arakawa K."/>
        </authorList>
    </citation>
    <scope>NUCLEOTIDE SEQUENCE [LARGE SCALE GENOMIC DNA]</scope>
</reference>
<organism evidence="1 2">
    <name type="scientific">Caerostris extrusa</name>
    <name type="common">Bark spider</name>
    <name type="synonym">Caerostris bankana</name>
    <dbReference type="NCBI Taxonomy" id="172846"/>
    <lineage>
        <taxon>Eukaryota</taxon>
        <taxon>Metazoa</taxon>
        <taxon>Ecdysozoa</taxon>
        <taxon>Arthropoda</taxon>
        <taxon>Chelicerata</taxon>
        <taxon>Arachnida</taxon>
        <taxon>Araneae</taxon>
        <taxon>Araneomorphae</taxon>
        <taxon>Entelegynae</taxon>
        <taxon>Araneoidea</taxon>
        <taxon>Araneidae</taxon>
        <taxon>Caerostris</taxon>
    </lineage>
</organism>
<accession>A0AAV4Y2J1</accession>
<protein>
    <recommendedName>
        <fullName evidence="3">Ribosomal protein L20</fullName>
    </recommendedName>
</protein>
<sequence length="68" mass="7898">MIRKKGASRATTRKETVKRKTIAQLWAKASRRIYNLRLLRFIAKCWTQSVHRDTVCNCSEVPDAIPPK</sequence>
<proteinExistence type="predicted"/>
<dbReference type="AlphaFoldDB" id="A0AAV4Y2J1"/>
<evidence type="ECO:0000313" key="2">
    <source>
        <dbReference type="Proteomes" id="UP001054945"/>
    </source>
</evidence>
<comment type="caution">
    <text evidence="1">The sequence shown here is derived from an EMBL/GenBank/DDBJ whole genome shotgun (WGS) entry which is preliminary data.</text>
</comment>
<name>A0AAV4Y2J1_CAEEX</name>
<evidence type="ECO:0008006" key="3">
    <source>
        <dbReference type="Google" id="ProtNLM"/>
    </source>
</evidence>